<gene>
    <name evidence="1" type="ORF">GCM10023153_12420</name>
</gene>
<dbReference type="PANTHER" id="PTHR13774">
    <property type="entry name" value="PHENAZINE BIOSYNTHESIS PROTEIN"/>
    <property type="match status" value="1"/>
</dbReference>
<dbReference type="SUPFAM" id="SSF54506">
    <property type="entry name" value="Diaminopimelate epimerase-like"/>
    <property type="match status" value="1"/>
</dbReference>
<dbReference type="InterPro" id="IPR003719">
    <property type="entry name" value="Phenazine_PhzF-like"/>
</dbReference>
<dbReference type="PIRSF" id="PIRSF016184">
    <property type="entry name" value="PhzC_PhzF"/>
    <property type="match status" value="1"/>
</dbReference>
<dbReference type="NCBIfam" id="TIGR00654">
    <property type="entry name" value="PhzF_family"/>
    <property type="match status" value="1"/>
</dbReference>
<name>A0ABP8JLV3_9MICO</name>
<dbReference type="Pfam" id="PF02567">
    <property type="entry name" value="PhzC-PhzF"/>
    <property type="match status" value="1"/>
</dbReference>
<proteinExistence type="predicted"/>
<accession>A0ABP8JLV3</accession>
<dbReference type="EMBL" id="BAABFX010000020">
    <property type="protein sequence ID" value="GAA4392879.1"/>
    <property type="molecule type" value="Genomic_DNA"/>
</dbReference>
<protein>
    <submittedName>
        <fullName evidence="1">PhzF family phenazine biosynthesis protein</fullName>
    </submittedName>
</protein>
<sequence>MRYVDVFSGTPFKGNALAVVHGADGLSDEQMADIARWTNLSETTFLMTPTDPAADYAVRIWTTGGELPFAGHPTLGSAHAWLEAGGVPAREAAVVQQCAAGLVTVRRGDRLAFAAPPLMRSGPVEQSEAQALVAALGLDPEDVVEMAWVDNGPGWAGILLRSPDAVLAADPDAGRCRGVKVGLVAVYPQGARADGVAAEVRAFYSDGREFAEDPVTGSLNAGLAQWLVPAGHLPPQYVAAQGSVIHREGRVHVDVVDGEMWVGGDTRTIFTGHLPEPKRPETDQ</sequence>
<comment type="caution">
    <text evidence="1">The sequence shown here is derived from an EMBL/GenBank/DDBJ whole genome shotgun (WGS) entry which is preliminary data.</text>
</comment>
<keyword evidence="2" id="KW-1185">Reference proteome</keyword>
<organism evidence="1 2">
    <name type="scientific">Ornithinibacter aureus</name>
    <dbReference type="NCBI Taxonomy" id="622664"/>
    <lineage>
        <taxon>Bacteria</taxon>
        <taxon>Bacillati</taxon>
        <taxon>Actinomycetota</taxon>
        <taxon>Actinomycetes</taxon>
        <taxon>Micrococcales</taxon>
        <taxon>Intrasporangiaceae</taxon>
        <taxon>Ornithinibacter</taxon>
    </lineage>
</organism>
<evidence type="ECO:0000313" key="1">
    <source>
        <dbReference type="EMBL" id="GAA4392879.1"/>
    </source>
</evidence>
<reference evidence="2" key="1">
    <citation type="journal article" date="2019" name="Int. J. Syst. Evol. Microbiol.">
        <title>The Global Catalogue of Microorganisms (GCM) 10K type strain sequencing project: providing services to taxonomists for standard genome sequencing and annotation.</title>
        <authorList>
            <consortium name="The Broad Institute Genomics Platform"/>
            <consortium name="The Broad Institute Genome Sequencing Center for Infectious Disease"/>
            <person name="Wu L."/>
            <person name="Ma J."/>
        </authorList>
    </citation>
    <scope>NUCLEOTIDE SEQUENCE [LARGE SCALE GENOMIC DNA]</scope>
    <source>
        <strain evidence="2">JCM 17738</strain>
    </source>
</reference>
<dbReference type="Proteomes" id="UP001500390">
    <property type="component" value="Unassembled WGS sequence"/>
</dbReference>
<evidence type="ECO:0000313" key="2">
    <source>
        <dbReference type="Proteomes" id="UP001500390"/>
    </source>
</evidence>
<dbReference type="PANTHER" id="PTHR13774:SF32">
    <property type="entry name" value="ANTISENSE-ENHANCING SEQUENCE 1"/>
    <property type="match status" value="1"/>
</dbReference>
<dbReference type="Gene3D" id="3.10.310.10">
    <property type="entry name" value="Diaminopimelate Epimerase, Chain A, domain 1"/>
    <property type="match status" value="2"/>
</dbReference>